<evidence type="ECO:0000256" key="2">
    <source>
        <dbReference type="SAM" id="MobiDB-lite"/>
    </source>
</evidence>
<evidence type="ECO:0000313" key="3">
    <source>
        <dbReference type="EMBL" id="ADY43808.1"/>
    </source>
</evidence>
<keyword evidence="1" id="KW-0175">Coiled coil</keyword>
<evidence type="ECO:0008006" key="4">
    <source>
        <dbReference type="Google" id="ProtNLM"/>
    </source>
</evidence>
<feature type="compositionally biased region" description="Polar residues" evidence="2">
    <location>
        <begin position="53"/>
        <end position="65"/>
    </location>
</feature>
<dbReference type="EMBL" id="JI169324">
    <property type="protein sequence ID" value="ADY43808.1"/>
    <property type="molecule type" value="mRNA"/>
</dbReference>
<name>F1L104_ASCSU</name>
<feature type="coiled-coil region" evidence="1">
    <location>
        <begin position="235"/>
        <end position="382"/>
    </location>
</feature>
<protein>
    <recommendedName>
        <fullName evidence="4">GRIP domain-containing protein</fullName>
    </recommendedName>
</protein>
<dbReference type="AlphaFoldDB" id="F1L104"/>
<accession>F1L104</accession>
<sequence length="519" mass="58245">MLIHEYNRSSGELGMPLSNERARQFTFRTNAVSSDTSDEYIEATIDFSDAGVDTSSQRTLSNRSTEGGIHTRSSDDGSSVLGEGVNGGELRTISGPIASTSSLVSSASTSASSFYPAFNTAVSSDSLRDIHSRNDKLSTLDACQVGGQAEKPGVKLTASAQDDLRNRRRAQQKVPTIFEISAAQRNGDRNVTSEFSALWQDQNNKNTSNVLGKEVPCHQSPQATLASTNPQNAKLKSLHKENAALRRHLDEANNYVDTVEIENEQNFTTMSNRIDELYDVLDEKNRQLNVANARLSEKEQEISKLQERIKLLEKNNQRQQQVIELTREEASRGKEKLREAVKERAELLLRNASLFHQLEYEKREWSIERERLSMELNDVTRELDLQKMLLNGESISEIVQRWEVKVFELEGMVADRDAAIRAQQQRIGELKQAATRGGGELSSNESIISQQAATKTDPATLAHLKRILHQCSRSPTDEQYAQLVKFICDMLHLPSDDSLVLMEQLKRHTPRHPNSQALR</sequence>
<reference evidence="3" key="1">
    <citation type="journal article" date="2011" name="Genome Res.">
        <title>Deep small RNA sequencing from the nematode Ascaris reveals conservation, functional diversification, and novel developmental profiles.</title>
        <authorList>
            <person name="Wang J."/>
            <person name="Czech B."/>
            <person name="Crunk A."/>
            <person name="Wallace A."/>
            <person name="Mitreva M."/>
            <person name="Hannon G.J."/>
            <person name="Davis R.E."/>
        </authorList>
    </citation>
    <scope>NUCLEOTIDE SEQUENCE</scope>
</reference>
<organism evidence="3">
    <name type="scientific">Ascaris suum</name>
    <name type="common">Pig roundworm</name>
    <name type="synonym">Ascaris lumbricoides</name>
    <dbReference type="NCBI Taxonomy" id="6253"/>
    <lineage>
        <taxon>Eukaryota</taxon>
        <taxon>Metazoa</taxon>
        <taxon>Ecdysozoa</taxon>
        <taxon>Nematoda</taxon>
        <taxon>Chromadorea</taxon>
        <taxon>Rhabditida</taxon>
        <taxon>Spirurina</taxon>
        <taxon>Ascaridomorpha</taxon>
        <taxon>Ascaridoidea</taxon>
        <taxon>Ascarididae</taxon>
        <taxon>Ascaris</taxon>
    </lineage>
</organism>
<feature type="region of interest" description="Disordered" evidence="2">
    <location>
        <begin position="53"/>
        <end position="87"/>
    </location>
</feature>
<proteinExistence type="evidence at transcript level"/>
<evidence type="ECO:0000256" key="1">
    <source>
        <dbReference type="SAM" id="Coils"/>
    </source>
</evidence>